<dbReference type="Proteomes" id="UP000077755">
    <property type="component" value="Chromosome 3"/>
</dbReference>
<accession>A0A161WW07</accession>
<comment type="similarity">
    <text evidence="1">Belongs to the 'GDSL' lipolytic enzyme family.</text>
</comment>
<keyword evidence="2" id="KW-0732">Signal</keyword>
<evidence type="ECO:0000313" key="3">
    <source>
        <dbReference type="EMBL" id="KZN02905.1"/>
    </source>
</evidence>
<gene>
    <name evidence="3" type="ORF">DCAR_011661</name>
    <name evidence="4" type="ORF">DCAR_0313169</name>
</gene>
<reference evidence="3" key="1">
    <citation type="journal article" date="2016" name="Nat. Genet.">
        <title>A high-quality carrot genome assembly provides new insights into carotenoid accumulation and asterid genome evolution.</title>
        <authorList>
            <person name="Iorizzo M."/>
            <person name="Ellison S."/>
            <person name="Senalik D."/>
            <person name="Zeng P."/>
            <person name="Satapoomin P."/>
            <person name="Huang J."/>
            <person name="Bowman M."/>
            <person name="Iovene M."/>
            <person name="Sanseverino W."/>
            <person name="Cavagnaro P."/>
            <person name="Yildiz M."/>
            <person name="Macko-Podgorni A."/>
            <person name="Moranska E."/>
            <person name="Grzebelus E."/>
            <person name="Grzebelus D."/>
            <person name="Ashrafi H."/>
            <person name="Zheng Z."/>
            <person name="Cheng S."/>
            <person name="Spooner D."/>
            <person name="Van Deynze A."/>
            <person name="Simon P."/>
        </authorList>
    </citation>
    <scope>NUCLEOTIDE SEQUENCE [LARGE SCALE GENOMIC DNA]</scope>
    <source>
        <tissue evidence="3">Leaf</tissue>
    </source>
</reference>
<dbReference type="InterPro" id="IPR008265">
    <property type="entry name" value="Lipase_GDSL_AS"/>
</dbReference>
<dbReference type="KEGG" id="dcr:108211277"/>
<dbReference type="PANTHER" id="PTHR45642:SF95">
    <property type="entry name" value="GDSL-LIKE LIPASE_ACYLHYDROLASE FAMILY PROTEIN, EXPRESSED"/>
    <property type="match status" value="1"/>
</dbReference>
<dbReference type="Pfam" id="PF00657">
    <property type="entry name" value="Lipase_GDSL"/>
    <property type="match status" value="1"/>
</dbReference>
<dbReference type="InterPro" id="IPR050592">
    <property type="entry name" value="GDSL_lipolytic_enzyme"/>
</dbReference>
<organism evidence="3">
    <name type="scientific">Daucus carota subsp. sativus</name>
    <name type="common">Carrot</name>
    <dbReference type="NCBI Taxonomy" id="79200"/>
    <lineage>
        <taxon>Eukaryota</taxon>
        <taxon>Viridiplantae</taxon>
        <taxon>Streptophyta</taxon>
        <taxon>Embryophyta</taxon>
        <taxon>Tracheophyta</taxon>
        <taxon>Spermatophyta</taxon>
        <taxon>Magnoliopsida</taxon>
        <taxon>eudicotyledons</taxon>
        <taxon>Gunneridae</taxon>
        <taxon>Pentapetalae</taxon>
        <taxon>asterids</taxon>
        <taxon>campanulids</taxon>
        <taxon>Apiales</taxon>
        <taxon>Apiaceae</taxon>
        <taxon>Apioideae</taxon>
        <taxon>Scandiceae</taxon>
        <taxon>Daucinae</taxon>
        <taxon>Daucus</taxon>
        <taxon>Daucus sect. Daucus</taxon>
    </lineage>
</organism>
<protein>
    <submittedName>
        <fullName evidence="3">Uncharacterized protein</fullName>
    </submittedName>
</protein>
<dbReference type="CDD" id="cd01837">
    <property type="entry name" value="SGNH_plant_lipase_like"/>
    <property type="match status" value="1"/>
</dbReference>
<dbReference type="Gramene" id="KZN02905">
    <property type="protein sequence ID" value="KZN02905"/>
    <property type="gene ID" value="DCAR_011661"/>
</dbReference>
<dbReference type="InterPro" id="IPR001087">
    <property type="entry name" value="GDSL"/>
</dbReference>
<evidence type="ECO:0000313" key="5">
    <source>
        <dbReference type="Proteomes" id="UP000077755"/>
    </source>
</evidence>
<evidence type="ECO:0000313" key="4">
    <source>
        <dbReference type="EMBL" id="WOG93881.1"/>
    </source>
</evidence>
<dbReference type="GO" id="GO:0006629">
    <property type="term" value="P:lipid metabolic process"/>
    <property type="evidence" value="ECO:0007669"/>
    <property type="project" value="InterPro"/>
</dbReference>
<dbReference type="OMA" id="FADVGCC"/>
<dbReference type="PANTHER" id="PTHR45642">
    <property type="entry name" value="GDSL ESTERASE/LIPASE EXL3"/>
    <property type="match status" value="1"/>
</dbReference>
<dbReference type="OrthoDB" id="1600564at2759"/>
<feature type="signal peptide" evidence="2">
    <location>
        <begin position="1"/>
        <end position="25"/>
    </location>
</feature>
<evidence type="ECO:0000256" key="2">
    <source>
        <dbReference type="SAM" id="SignalP"/>
    </source>
</evidence>
<dbReference type="InterPro" id="IPR035669">
    <property type="entry name" value="SGNH_plant_lipase-like"/>
</dbReference>
<feature type="chain" id="PRO_5007829267" evidence="2">
    <location>
        <begin position="26"/>
        <end position="359"/>
    </location>
</feature>
<proteinExistence type="inferred from homology"/>
<dbReference type="FunFam" id="3.40.50.1110:FF:000003">
    <property type="entry name" value="GDSL esterase/lipase APG"/>
    <property type="match status" value="1"/>
</dbReference>
<dbReference type="SUPFAM" id="SSF52266">
    <property type="entry name" value="SGNH hydrolase"/>
    <property type="match status" value="1"/>
</dbReference>
<name>A0A161WW07_DAUCS</name>
<dbReference type="InterPro" id="IPR036514">
    <property type="entry name" value="SGNH_hydro_sf"/>
</dbReference>
<sequence>MGLTATTLLFVSIFISWWIVGGSVALPPNVTVPALLVLGDSIVDTGNNNNLKLTLVKCNFSPYGQDLNGGVATGRFTNSKTPGDLLVTEFGIKELLPAYLDPNLQSKDLLTGVSFASGGTGYDPQTSTLMDVISMEDQLKMLKEYIEKLKSIVGEDKTSYIINNSVFLMVASSNDLAITYFTAGLRRFQYDVPSYADFLVSKCSNIIKELYDLGARRVAVFGAPPIGCLPVQRTLAGGLSRKCVDEDNDAAKLYNTKLSSELDFLSKTLSQSNVAYIDIYNPLFDIIQNPQTYGFHTVDKGCCGTGDVETVFLCNKYSKTCPEHAKFLFWDSIHPTEAGYKILVDRVVRENIHKILGGG</sequence>
<dbReference type="PROSITE" id="PS01098">
    <property type="entry name" value="LIPASE_GDSL_SER"/>
    <property type="match status" value="1"/>
</dbReference>
<reference evidence="4" key="2">
    <citation type="submission" date="2022-03" db="EMBL/GenBank/DDBJ databases">
        <title>Draft title - Genomic analysis of global carrot germplasm unveils the trajectory of domestication and the origin of high carotenoid orange carrot.</title>
        <authorList>
            <person name="Iorizzo M."/>
            <person name="Ellison S."/>
            <person name="Senalik D."/>
            <person name="Macko-Podgorni A."/>
            <person name="Grzebelus D."/>
            <person name="Bostan H."/>
            <person name="Rolling W."/>
            <person name="Curaba J."/>
            <person name="Simon P."/>
        </authorList>
    </citation>
    <scope>NUCLEOTIDE SEQUENCE</scope>
    <source>
        <tissue evidence="4">Leaf</tissue>
    </source>
</reference>
<dbReference type="EMBL" id="CP093345">
    <property type="protein sequence ID" value="WOG93881.1"/>
    <property type="molecule type" value="Genomic_DNA"/>
</dbReference>
<evidence type="ECO:0000256" key="1">
    <source>
        <dbReference type="ARBA" id="ARBA00008668"/>
    </source>
</evidence>
<keyword evidence="5" id="KW-1185">Reference proteome</keyword>
<dbReference type="Gene3D" id="3.40.50.1110">
    <property type="entry name" value="SGNH hydrolase"/>
    <property type="match status" value="1"/>
</dbReference>
<dbReference type="GO" id="GO:0016298">
    <property type="term" value="F:lipase activity"/>
    <property type="evidence" value="ECO:0007669"/>
    <property type="project" value="InterPro"/>
</dbReference>
<dbReference type="AlphaFoldDB" id="A0A161WW07"/>
<dbReference type="EMBL" id="LNRQ01000003">
    <property type="protein sequence ID" value="KZN02905.1"/>
    <property type="molecule type" value="Genomic_DNA"/>
</dbReference>